<dbReference type="Gene3D" id="2.40.30.170">
    <property type="match status" value="1"/>
</dbReference>
<sequence>MRKPGERGSRWRKADRGVAAAPPIATGADDPAKGSSNLLTASEVPAKQPTPPSAKKATARRRRNRRVVAVLTATAVLCAVGGGAAFALSQGSGGNYRTATAELGTVDETLALSGTVASVSRSDTSFQVGGTVNGVSVSVGDTVAAGQRLATLDTSDLQDAVDEAQEAVTAAEEQLASDLEAQSSGSTSSSTSAGGSAETGVSGDAAAGAAGDAPSGAGGSSGATPSGGTGGGSDSGSSGGAGSGGSTFDSAAIDTAVAAVKAAQQALLDQYATARAATDATQETIASSDTACRPFLEATIDDIVAGGGTGSSDGESDAGDDASDDDADAGAGTGGDAGTADGSAALDAIKSDLAACQTAIGEVQTEQVAVQAAQSTLLDLMTALDDAVARLQTAVAAAVAAAGSADGSSSGSAGSDGASATATPAPTSTSTPTPTASAEPTPQAAPAAATASRSGSASAAATTTVALVAAVDTGSSSGAAAASGGGTSGTGTTGTITAETIVADQAEIEVAKSDLAIAQQQLTLAALTSPIAGMVAAVSLAVGDTVTAASTSAAITVLGDDGYLVSTTVTLANVPKLAVGQTASVPLASGEGDMPLTGVVSSIGVLDVSTDSSTPSYDVVIALDPTDQTLLTGASAQVEVAVASQASVLTVPTSAVHRSGTDYTVDLLVGGTSQPTPVEVGAMGAERTEITSGVSEGDVVVLADLDSDVLDSDSETGTSGLSGLGGSSTAGTVPSGGFPGGTSGFPAGPPTQ</sequence>
<accession>A0AB39BHU1</accession>
<feature type="region of interest" description="Disordered" evidence="1">
    <location>
        <begin position="303"/>
        <end position="338"/>
    </location>
</feature>
<dbReference type="SUPFAM" id="SSF111369">
    <property type="entry name" value="HlyD-like secretion proteins"/>
    <property type="match status" value="2"/>
</dbReference>
<evidence type="ECO:0000256" key="2">
    <source>
        <dbReference type="SAM" id="Phobius"/>
    </source>
</evidence>
<feature type="compositionally biased region" description="Low complexity" evidence="1">
    <location>
        <begin position="166"/>
        <end position="215"/>
    </location>
</feature>
<gene>
    <name evidence="3" type="ORF">ABFY20_02735</name>
</gene>
<feature type="compositionally biased region" description="Acidic residues" evidence="1">
    <location>
        <begin position="314"/>
        <end position="328"/>
    </location>
</feature>
<feature type="compositionally biased region" description="Gly residues" evidence="1">
    <location>
        <begin position="216"/>
        <end position="245"/>
    </location>
</feature>
<feature type="transmembrane region" description="Helical" evidence="2">
    <location>
        <begin position="67"/>
        <end position="88"/>
    </location>
</feature>
<proteinExistence type="predicted"/>
<name>A0AB39BHU1_9MICO</name>
<dbReference type="EMBL" id="CP162511">
    <property type="protein sequence ID" value="XDI06034.1"/>
    <property type="molecule type" value="Genomic_DNA"/>
</dbReference>
<dbReference type="PANTHER" id="PTHR30469">
    <property type="entry name" value="MULTIDRUG RESISTANCE PROTEIN MDTA"/>
    <property type="match status" value="1"/>
</dbReference>
<reference evidence="3" key="1">
    <citation type="submission" date="2024-05" db="EMBL/GenBank/DDBJ databases">
        <title>Herbiconiux sp. A18JL235.</title>
        <authorList>
            <person name="Zhang G."/>
        </authorList>
    </citation>
    <scope>NUCLEOTIDE SEQUENCE</scope>
    <source>
        <strain evidence="3">A18JL235</strain>
    </source>
</reference>
<feature type="region of interest" description="Disordered" evidence="1">
    <location>
        <begin position="163"/>
        <end position="245"/>
    </location>
</feature>
<protein>
    <submittedName>
        <fullName evidence="3">HlyD family efflux transporter periplasmic adaptor subunit</fullName>
    </submittedName>
</protein>
<feature type="region of interest" description="Disordered" evidence="1">
    <location>
        <begin position="710"/>
        <end position="752"/>
    </location>
</feature>
<feature type="region of interest" description="Disordered" evidence="1">
    <location>
        <begin position="404"/>
        <end position="451"/>
    </location>
</feature>
<dbReference type="GO" id="GO:1990281">
    <property type="term" value="C:efflux pump complex"/>
    <property type="evidence" value="ECO:0007669"/>
    <property type="project" value="TreeGrafter"/>
</dbReference>
<dbReference type="Gene3D" id="2.40.50.100">
    <property type="match status" value="1"/>
</dbReference>
<keyword evidence="2" id="KW-0812">Transmembrane</keyword>
<feature type="compositionally biased region" description="Basic and acidic residues" evidence="1">
    <location>
        <begin position="1"/>
        <end position="16"/>
    </location>
</feature>
<organism evidence="3">
    <name type="scientific">Herbiconiux sp. A18JL235</name>
    <dbReference type="NCBI Taxonomy" id="3152363"/>
    <lineage>
        <taxon>Bacteria</taxon>
        <taxon>Bacillati</taxon>
        <taxon>Actinomycetota</taxon>
        <taxon>Actinomycetes</taxon>
        <taxon>Micrococcales</taxon>
        <taxon>Microbacteriaceae</taxon>
        <taxon>Herbiconiux</taxon>
    </lineage>
</organism>
<dbReference type="AlphaFoldDB" id="A0AB39BHU1"/>
<dbReference type="PANTHER" id="PTHR30469:SF33">
    <property type="entry name" value="SLR1207 PROTEIN"/>
    <property type="match status" value="1"/>
</dbReference>
<feature type="region of interest" description="Disordered" evidence="1">
    <location>
        <begin position="1"/>
        <end position="64"/>
    </location>
</feature>
<dbReference type="GO" id="GO:0015562">
    <property type="term" value="F:efflux transmembrane transporter activity"/>
    <property type="evidence" value="ECO:0007669"/>
    <property type="project" value="TreeGrafter"/>
</dbReference>
<evidence type="ECO:0000313" key="3">
    <source>
        <dbReference type="EMBL" id="XDI06034.1"/>
    </source>
</evidence>
<evidence type="ECO:0000256" key="1">
    <source>
        <dbReference type="SAM" id="MobiDB-lite"/>
    </source>
</evidence>
<keyword evidence="2" id="KW-1133">Transmembrane helix</keyword>
<dbReference type="Gene3D" id="2.40.420.20">
    <property type="match status" value="1"/>
</dbReference>
<keyword evidence="2" id="KW-0472">Membrane</keyword>
<dbReference type="RefSeq" id="WP_368498422.1">
    <property type="nucleotide sequence ID" value="NZ_CP162511.1"/>
</dbReference>